<feature type="binding site" evidence="8">
    <location>
        <begin position="213"/>
        <end position="214"/>
    </location>
    <ligand>
        <name>substrate</name>
    </ligand>
</feature>
<comment type="caution">
    <text evidence="8">Lacks conserved residue(s) required for the propagation of feature annotation.</text>
</comment>
<feature type="active site" description="Proton donor" evidence="8">
    <location>
        <position position="79"/>
    </location>
</feature>
<dbReference type="GO" id="GO:0008837">
    <property type="term" value="F:diaminopimelate epimerase activity"/>
    <property type="evidence" value="ECO:0007669"/>
    <property type="project" value="UniProtKB-UniRule"/>
</dbReference>
<feature type="binding site" evidence="8">
    <location>
        <begin position="202"/>
        <end position="203"/>
    </location>
    <ligand>
        <name>substrate</name>
    </ligand>
</feature>
<dbReference type="GO" id="GO:0009089">
    <property type="term" value="P:lysine biosynthetic process via diaminopimelate"/>
    <property type="evidence" value="ECO:0007669"/>
    <property type="project" value="UniProtKB-UniRule"/>
</dbReference>
<dbReference type="HAMAP" id="MF_00197">
    <property type="entry name" value="DAP_epimerase"/>
    <property type="match status" value="1"/>
</dbReference>
<dbReference type="Proteomes" id="UP000501253">
    <property type="component" value="Chromosome"/>
</dbReference>
<evidence type="ECO:0000256" key="8">
    <source>
        <dbReference type="HAMAP-Rule" id="MF_00197"/>
    </source>
</evidence>
<evidence type="ECO:0000256" key="6">
    <source>
        <dbReference type="ARBA" id="ARBA00023235"/>
    </source>
</evidence>
<keyword evidence="8" id="KW-0963">Cytoplasm</keyword>
<keyword evidence="11" id="KW-1185">Reference proteome</keyword>
<evidence type="ECO:0000256" key="9">
    <source>
        <dbReference type="PROSITE-ProRule" id="PRU10125"/>
    </source>
</evidence>
<feature type="binding site" evidence="8">
    <location>
        <position position="184"/>
    </location>
    <ligand>
        <name>substrate</name>
    </ligand>
</feature>
<evidence type="ECO:0000256" key="2">
    <source>
        <dbReference type="ARBA" id="ARBA00010219"/>
    </source>
</evidence>
<dbReference type="NCBIfam" id="TIGR00652">
    <property type="entry name" value="DapF"/>
    <property type="match status" value="1"/>
</dbReference>
<proteinExistence type="inferred from homology"/>
<dbReference type="PROSITE" id="PS01326">
    <property type="entry name" value="DAP_EPIMERASE"/>
    <property type="match status" value="1"/>
</dbReference>
<evidence type="ECO:0000313" key="11">
    <source>
        <dbReference type="Proteomes" id="UP000501253"/>
    </source>
</evidence>
<dbReference type="RefSeq" id="WP_168719285.1">
    <property type="nucleotide sequence ID" value="NZ_CP042909.1"/>
</dbReference>
<dbReference type="PANTHER" id="PTHR31689:SF0">
    <property type="entry name" value="DIAMINOPIMELATE EPIMERASE"/>
    <property type="match status" value="1"/>
</dbReference>
<dbReference type="SUPFAM" id="SSF54506">
    <property type="entry name" value="Diaminopimelate epimerase-like"/>
    <property type="match status" value="2"/>
</dbReference>
<feature type="active site" description="Proton acceptor" evidence="8">
    <location>
        <position position="212"/>
    </location>
</feature>
<evidence type="ECO:0000313" key="10">
    <source>
        <dbReference type="EMBL" id="QJA05931.1"/>
    </source>
</evidence>
<comment type="similarity">
    <text evidence="2 8">Belongs to the diaminopimelate epimerase family.</text>
</comment>
<comment type="pathway">
    <text evidence="1 8">Amino-acid biosynthesis; L-lysine biosynthesis via DAP pathway; DL-2,6-diaminopimelate from LL-2,6-diaminopimelate: step 1/1.</text>
</comment>
<feature type="binding site" evidence="8">
    <location>
        <position position="15"/>
    </location>
    <ligand>
        <name>substrate</name>
    </ligand>
</feature>
<dbReference type="EMBL" id="CP042909">
    <property type="protein sequence ID" value="QJA05931.1"/>
    <property type="molecule type" value="Genomic_DNA"/>
</dbReference>
<dbReference type="AlphaFoldDB" id="A0A6H1WRX4"/>
<dbReference type="Pfam" id="PF01678">
    <property type="entry name" value="DAP_epimerase"/>
    <property type="match status" value="2"/>
</dbReference>
<dbReference type="InterPro" id="IPR018510">
    <property type="entry name" value="DAP_epimerase_AS"/>
</dbReference>
<feature type="active site" evidence="9">
    <location>
        <position position="79"/>
    </location>
</feature>
<feature type="site" description="Could be important to modulate the pK values of the two catalytic cysteine residues" evidence="8">
    <location>
        <position position="202"/>
    </location>
</feature>
<dbReference type="EC" id="5.1.1.7" evidence="3 8"/>
<dbReference type="Gene3D" id="3.10.310.10">
    <property type="entry name" value="Diaminopimelate Epimerase, Chain A, domain 1"/>
    <property type="match status" value="2"/>
</dbReference>
<comment type="subunit">
    <text evidence="8">Homodimer.</text>
</comment>
<keyword evidence="5 8" id="KW-0457">Lysine biosynthesis</keyword>
<comment type="function">
    <text evidence="8">Catalyzes the stereoinversion of LL-2,6-diaminopimelate (L,L-DAP) to meso-diaminopimelate (meso-DAP), a precursor of L-lysine and an essential component of the bacterial peptidoglycan.</text>
</comment>
<sequence>MFPELSFVKMQASGNDFLLINNFSRRILPEEAPVLARRLCRRRLSVGADGLILLEPPEDPTHAFRWRFFNADGSEAEMCGNGGRCAARFAVEEGLARPVLSFETRAGIIRARVQGSRVKVALTPPKDLSLGLKLLVEGKPLEVHFVNTGVPHAVVLVEDLEAAPVNSLGPALRYHERFSPAGTNVNFVEILSEEEIAVRTYERGVEGETLACGTGAAASALIAAELGKVRFPVRIRTRGGEILTIHREETLFLEGETRRIYRGLLHPEALLD</sequence>
<evidence type="ECO:0000256" key="4">
    <source>
        <dbReference type="ARBA" id="ARBA00022605"/>
    </source>
</evidence>
<dbReference type="PANTHER" id="PTHR31689">
    <property type="entry name" value="DIAMINOPIMELATE EPIMERASE, CHLOROPLASTIC"/>
    <property type="match status" value="1"/>
</dbReference>
<evidence type="ECO:0000256" key="1">
    <source>
        <dbReference type="ARBA" id="ARBA00005196"/>
    </source>
</evidence>
<keyword evidence="4 8" id="KW-0028">Amino-acid biosynthesis</keyword>
<dbReference type="GO" id="GO:0005829">
    <property type="term" value="C:cytosol"/>
    <property type="evidence" value="ECO:0007669"/>
    <property type="project" value="TreeGrafter"/>
</dbReference>
<evidence type="ECO:0000256" key="7">
    <source>
        <dbReference type="ARBA" id="ARBA00051712"/>
    </source>
</evidence>
<feature type="site" description="Could be important to modulate the pK values of the two catalytic cysteine residues" evidence="8">
    <location>
        <position position="152"/>
    </location>
</feature>
<comment type="catalytic activity">
    <reaction evidence="7 8">
        <text>(2S,6S)-2,6-diaminopimelate = meso-2,6-diaminopimelate</text>
        <dbReference type="Rhea" id="RHEA:15393"/>
        <dbReference type="ChEBI" id="CHEBI:57609"/>
        <dbReference type="ChEBI" id="CHEBI:57791"/>
        <dbReference type="EC" id="5.1.1.7"/>
    </reaction>
</comment>
<feature type="binding site" evidence="8">
    <location>
        <position position="70"/>
    </location>
    <ligand>
        <name>substrate</name>
    </ligand>
</feature>
<comment type="subcellular location">
    <subcellularLocation>
        <location evidence="8">Cytoplasm</location>
    </subcellularLocation>
</comment>
<reference evidence="10 11" key="1">
    <citation type="submission" date="2019-08" db="EMBL/GenBank/DDBJ databases">
        <title>Complete genome sequence of Thermosulfurimonas marina SU872T, an anaerobic thermophilic chemolithoautotrophic bacterium isolated from a shallow marine hydrothermal vent.</title>
        <authorList>
            <person name="Allioux M."/>
            <person name="Jebbar M."/>
            <person name="Slobodkina G."/>
            <person name="Slobodkin A."/>
            <person name="Moalic Y."/>
            <person name="Frolova A."/>
            <person name="Shao Z."/>
            <person name="Alain K."/>
        </authorList>
    </citation>
    <scope>NUCLEOTIDE SEQUENCE [LARGE SCALE GENOMIC DNA]</scope>
    <source>
        <strain evidence="10 11">SU872</strain>
    </source>
</reference>
<organism evidence="10 11">
    <name type="scientific">Thermosulfurimonas marina</name>
    <dbReference type="NCBI Taxonomy" id="2047767"/>
    <lineage>
        <taxon>Bacteria</taxon>
        <taxon>Pseudomonadati</taxon>
        <taxon>Thermodesulfobacteriota</taxon>
        <taxon>Thermodesulfobacteria</taxon>
        <taxon>Thermodesulfobacteriales</taxon>
        <taxon>Thermodesulfobacteriaceae</taxon>
        <taxon>Thermosulfurimonas</taxon>
    </lineage>
</organism>
<dbReference type="KEGG" id="tmai:FVE67_03570"/>
<accession>A0A6H1WRX4</accession>
<dbReference type="UniPathway" id="UPA00034">
    <property type="reaction ID" value="UER00025"/>
</dbReference>
<evidence type="ECO:0000256" key="3">
    <source>
        <dbReference type="ARBA" id="ARBA00013080"/>
    </source>
</evidence>
<gene>
    <name evidence="8" type="primary">dapF</name>
    <name evidence="10" type="ORF">FVE67_03570</name>
</gene>
<feature type="binding site" evidence="8">
    <location>
        <begin position="80"/>
        <end position="81"/>
    </location>
    <ligand>
        <name>substrate</name>
    </ligand>
</feature>
<evidence type="ECO:0000256" key="5">
    <source>
        <dbReference type="ARBA" id="ARBA00023154"/>
    </source>
</evidence>
<dbReference type="InterPro" id="IPR001653">
    <property type="entry name" value="DAP_epimerase_DapF"/>
</dbReference>
<name>A0A6H1WRX4_9BACT</name>
<keyword evidence="6 8" id="KW-0413">Isomerase</keyword>
<protein>
    <recommendedName>
        <fullName evidence="3 8">Diaminopimelate epimerase</fullName>
        <shortName evidence="8">DAP epimerase</shortName>
        <ecNumber evidence="3 8">5.1.1.7</ecNumber>
    </recommendedName>
    <alternativeName>
        <fullName evidence="8">PLP-independent amino acid racemase</fullName>
    </alternativeName>
</protein>